<dbReference type="Proteomes" id="UP000315003">
    <property type="component" value="Chromosome"/>
</dbReference>
<keyword evidence="4" id="KW-1185">Reference proteome</keyword>
<dbReference type="Pfam" id="PF07755">
    <property type="entry name" value="DUF1611"/>
    <property type="match status" value="1"/>
</dbReference>
<evidence type="ECO:0000259" key="2">
    <source>
        <dbReference type="Pfam" id="PF17396"/>
    </source>
</evidence>
<dbReference type="PANTHER" id="PTHR40690:SF1">
    <property type="entry name" value="DUF1611 DOMAIN-CONTAINING PROTEIN"/>
    <property type="match status" value="1"/>
</dbReference>
<dbReference type="InterPro" id="IPR011669">
    <property type="entry name" value="DgcN-like"/>
</dbReference>
<dbReference type="Gene3D" id="3.40.50.720">
    <property type="entry name" value="NAD(P)-binding Rossmann-like Domain"/>
    <property type="match status" value="1"/>
</dbReference>
<feature type="domain" description="D-glutamate N-acetyltransferase-like N-terminal" evidence="2">
    <location>
        <begin position="77"/>
        <end position="174"/>
    </location>
</feature>
<dbReference type="PIRSF" id="PIRSF026760">
    <property type="entry name" value="UCP026760"/>
    <property type="match status" value="1"/>
</dbReference>
<evidence type="ECO:0008006" key="5">
    <source>
        <dbReference type="Google" id="ProtNLM"/>
    </source>
</evidence>
<protein>
    <recommendedName>
        <fullName evidence="5">EBNA-1 nuclear protein</fullName>
    </recommendedName>
</protein>
<evidence type="ECO:0000313" key="3">
    <source>
        <dbReference type="EMBL" id="QDT62521.1"/>
    </source>
</evidence>
<dbReference type="Pfam" id="PF17396">
    <property type="entry name" value="DUF1611_N"/>
    <property type="match status" value="1"/>
</dbReference>
<name>A0A517T2F4_9BACT</name>
<evidence type="ECO:0000313" key="4">
    <source>
        <dbReference type="Proteomes" id="UP000315003"/>
    </source>
</evidence>
<dbReference type="SUPFAM" id="SSF52540">
    <property type="entry name" value="P-loop containing nucleoside triphosphate hydrolases"/>
    <property type="match status" value="1"/>
</dbReference>
<dbReference type="PANTHER" id="PTHR40690">
    <property type="entry name" value="GLL3100 PROTEIN"/>
    <property type="match status" value="1"/>
</dbReference>
<accession>A0A517T2F4</accession>
<proteinExistence type="predicted"/>
<gene>
    <name evidence="3" type="ORF">SV7mr_50690</name>
</gene>
<dbReference type="RefSeq" id="WP_145277331.1">
    <property type="nucleotide sequence ID" value="NZ_CP036272.1"/>
</dbReference>
<dbReference type="InterPro" id="IPR027417">
    <property type="entry name" value="P-loop_NTPase"/>
</dbReference>
<reference evidence="3 4" key="1">
    <citation type="submission" date="2019-02" db="EMBL/GenBank/DDBJ databases">
        <title>Deep-cultivation of Planctomycetes and their phenomic and genomic characterization uncovers novel biology.</title>
        <authorList>
            <person name="Wiegand S."/>
            <person name="Jogler M."/>
            <person name="Boedeker C."/>
            <person name="Pinto D."/>
            <person name="Vollmers J."/>
            <person name="Rivas-Marin E."/>
            <person name="Kohn T."/>
            <person name="Peeters S.H."/>
            <person name="Heuer A."/>
            <person name="Rast P."/>
            <person name="Oberbeckmann S."/>
            <person name="Bunk B."/>
            <person name="Jeske O."/>
            <person name="Meyerdierks A."/>
            <person name="Storesund J.E."/>
            <person name="Kallscheuer N."/>
            <person name="Luecker S."/>
            <person name="Lage O.M."/>
            <person name="Pohl T."/>
            <person name="Merkel B.J."/>
            <person name="Hornburger P."/>
            <person name="Mueller R.-W."/>
            <person name="Bruemmer F."/>
            <person name="Labrenz M."/>
            <person name="Spormann A.M."/>
            <person name="Op den Camp H."/>
            <person name="Overmann J."/>
            <person name="Amann R."/>
            <person name="Jetten M.S.M."/>
            <person name="Mascher T."/>
            <person name="Medema M.H."/>
            <person name="Devos D.P."/>
            <person name="Kaster A.-K."/>
            <person name="Ovreas L."/>
            <person name="Rohde M."/>
            <person name="Galperin M.Y."/>
            <person name="Jogler C."/>
        </authorList>
    </citation>
    <scope>NUCLEOTIDE SEQUENCE [LARGE SCALE GENOMIC DNA]</scope>
    <source>
        <strain evidence="3 4">SV_7m_r</strain>
    </source>
</reference>
<dbReference type="EMBL" id="CP036272">
    <property type="protein sequence ID" value="QDT62521.1"/>
    <property type="molecule type" value="Genomic_DNA"/>
</dbReference>
<dbReference type="InterPro" id="IPR035402">
    <property type="entry name" value="DgcN-like_N"/>
</dbReference>
<dbReference type="AlphaFoldDB" id="A0A517T2F4"/>
<evidence type="ECO:0000259" key="1">
    <source>
        <dbReference type="Pfam" id="PF07755"/>
    </source>
</evidence>
<organism evidence="3 4">
    <name type="scientific">Stieleria bergensis</name>
    <dbReference type="NCBI Taxonomy" id="2528025"/>
    <lineage>
        <taxon>Bacteria</taxon>
        <taxon>Pseudomonadati</taxon>
        <taxon>Planctomycetota</taxon>
        <taxon>Planctomycetia</taxon>
        <taxon>Pirellulales</taxon>
        <taxon>Pirellulaceae</taxon>
        <taxon>Stieleria</taxon>
    </lineage>
</organism>
<sequence length="397" mass="42517">MSASPFAMLPNAPTANHELTTTDVAIPVQSRNGIGRKRVPTAVVYCEANFGSIDGKTANGLVRHSEKYQILSVIDSEKTGLDSGIVLDEKPNGIPICRDLADALTHAPSKPDYFIFGTAPASGMLSSHERGLVLEAMDLGMNIVNGLHEFLNDDPVFAAACISKNVKILDVRRPRAKKDLRLFSGRIAEVTCPRIAVLGTDCAIGKRTTANVLARALNDRGVKTVMISTGQTGLIQGARYGLALDAVPSQFCSGELESTIVEAFENENPDVIIIEGQGSLSHPAYATSSFILRGSCPDGVVLQHAPGRTSRCDFDQMAMPTPAAEINLIQTFANTKVIGLTINHESMSDAEVDGAISRYESELQIPVTDALTRSPDRLVEMILAAYPKLEKKLTVAA</sequence>
<dbReference type="InterPro" id="IPR035086">
    <property type="entry name" value="DgcN-like_C"/>
</dbReference>
<feature type="domain" description="D-glutamate N-acetyltransferase-like C-terminal" evidence="1">
    <location>
        <begin position="182"/>
        <end position="379"/>
    </location>
</feature>
<dbReference type="Gene3D" id="3.40.50.300">
    <property type="entry name" value="P-loop containing nucleotide triphosphate hydrolases"/>
    <property type="match status" value="1"/>
</dbReference>
<dbReference type="OrthoDB" id="9778498at2"/>